<evidence type="ECO:0000256" key="5">
    <source>
        <dbReference type="ARBA" id="ARBA00023134"/>
    </source>
</evidence>
<keyword evidence="2 9" id="KW-0547">Nucleotide-binding</keyword>
<feature type="domain" description="AAA+ ATPase" evidence="10">
    <location>
        <begin position="108"/>
        <end position="309"/>
    </location>
</feature>
<dbReference type="Gene3D" id="1.10.260.30">
    <property type="entry name" value="Signal recognition particle, SRP54 subunit, M-domain"/>
    <property type="match status" value="1"/>
</dbReference>
<feature type="domain" description="Signal recognition particle SRP54 helical bundle" evidence="12">
    <location>
        <begin position="9"/>
        <end position="94"/>
    </location>
</feature>
<dbReference type="PANTHER" id="PTHR11564:SF5">
    <property type="entry name" value="SIGNAL RECOGNITION PARTICLE SUBUNIT SRP54"/>
    <property type="match status" value="1"/>
</dbReference>
<dbReference type="SUPFAM" id="SSF52540">
    <property type="entry name" value="P-loop containing nucleoside triphosphate hydrolases"/>
    <property type="match status" value="1"/>
</dbReference>
<dbReference type="GO" id="GO:0003924">
    <property type="term" value="F:GTPase activity"/>
    <property type="evidence" value="ECO:0007669"/>
    <property type="project" value="UniProtKB-UniRule"/>
</dbReference>
<keyword evidence="14" id="KW-1185">Reference proteome</keyword>
<keyword evidence="4 9" id="KW-0694">RNA-binding</keyword>
<dbReference type="SMART" id="SM00382">
    <property type="entry name" value="AAA"/>
    <property type="match status" value="1"/>
</dbReference>
<keyword evidence="6 9" id="KW-0733">Signal recognition particle</keyword>
<name>V5WH55_9SPIO</name>
<evidence type="ECO:0000256" key="3">
    <source>
        <dbReference type="ARBA" id="ARBA00022801"/>
    </source>
</evidence>
<dbReference type="FunFam" id="3.40.50.300:FF:000022">
    <property type="entry name" value="Signal recognition particle 54 kDa subunit"/>
    <property type="match status" value="1"/>
</dbReference>
<dbReference type="GO" id="GO:0005525">
    <property type="term" value="F:GTP binding"/>
    <property type="evidence" value="ECO:0007669"/>
    <property type="project" value="UniProtKB-UniRule"/>
</dbReference>
<protein>
    <recommendedName>
        <fullName evidence="9">Signal recognition particle protein</fullName>
        <ecNumber evidence="9">3.6.5.4</ecNumber>
    </recommendedName>
    <alternativeName>
        <fullName evidence="9">Fifty-four homolog</fullName>
    </alternativeName>
</protein>
<dbReference type="eggNOG" id="COG0541">
    <property type="taxonomic scope" value="Bacteria"/>
</dbReference>
<dbReference type="SMART" id="SM00963">
    <property type="entry name" value="SRP54_N"/>
    <property type="match status" value="1"/>
</dbReference>
<evidence type="ECO:0000256" key="6">
    <source>
        <dbReference type="ARBA" id="ARBA00023135"/>
    </source>
</evidence>
<feature type="domain" description="SRP54-type proteins GTP-binding" evidence="11">
    <location>
        <begin position="109"/>
        <end position="304"/>
    </location>
</feature>
<evidence type="ECO:0000259" key="12">
    <source>
        <dbReference type="SMART" id="SM00963"/>
    </source>
</evidence>
<feature type="binding site" evidence="9">
    <location>
        <begin position="116"/>
        <end position="123"/>
    </location>
    <ligand>
        <name>GTP</name>
        <dbReference type="ChEBI" id="CHEBI:37565"/>
    </ligand>
</feature>
<dbReference type="SUPFAM" id="SSF47446">
    <property type="entry name" value="Signal peptide-binding domain"/>
    <property type="match status" value="1"/>
</dbReference>
<keyword evidence="9" id="KW-0963">Cytoplasm</keyword>
<dbReference type="Proteomes" id="UP000018680">
    <property type="component" value="Chromosome"/>
</dbReference>
<dbReference type="InterPro" id="IPR004780">
    <property type="entry name" value="SRP"/>
</dbReference>
<dbReference type="HAMAP" id="MF_00306">
    <property type="entry name" value="SRP54"/>
    <property type="match status" value="1"/>
</dbReference>
<sequence>MRSSGVSILFDRLSTTFSDLFRQMGGKAKISEKNVQDAVEQIKLALLEADVNLRVVRRFVNATLKEATGEHVLRSVSPGQQFVKIVHDRIVHLLGDEAAGLNLKGPDTTSVILLLGLQGSGKTTTASKLAARLKKEGRRPLLVAADLVRPAAVDQLVTLGSQIAVDVHSEKGAKDPVKVAKNGLKRGKKELYDTVIIDTSGRMHVDADLMKEIKSVFQAVKPDETLMVADAMTGQHAVDIAKSFDETVELSGVILSKFDSDTRGGAALSLKSITGKAIKFIGVGEKSDDLEPFVPERIASRILGMGDVVSLVEKAQETIDEQEAVDLQKKMASKNFTLEDYLDQFSRMRKMGGLEKIMDMMPGMQGQMEMDENQQKMIAHQEAIILSMTPKERQNHFMIGPGRRKRIAKGSGTSVHQVNKLIKDFDKMRQMMKKAAKNKKYQQQMMKQLGV</sequence>
<evidence type="ECO:0000256" key="4">
    <source>
        <dbReference type="ARBA" id="ARBA00022884"/>
    </source>
</evidence>
<dbReference type="Gene3D" id="3.40.50.300">
    <property type="entry name" value="P-loop containing nucleotide triphosphate hydrolases"/>
    <property type="match status" value="1"/>
</dbReference>
<dbReference type="HOGENOM" id="CLU_009301_6_0_12"/>
<evidence type="ECO:0000256" key="1">
    <source>
        <dbReference type="ARBA" id="ARBA00005450"/>
    </source>
</evidence>
<dbReference type="GO" id="GO:0008312">
    <property type="term" value="F:7S RNA binding"/>
    <property type="evidence" value="ECO:0007669"/>
    <property type="project" value="InterPro"/>
</dbReference>
<dbReference type="STRING" id="1307761.L21SP2_1739"/>
<dbReference type="PANTHER" id="PTHR11564">
    <property type="entry name" value="SIGNAL RECOGNITION PARTICLE 54K PROTEIN SRP54"/>
    <property type="match status" value="1"/>
</dbReference>
<dbReference type="KEGG" id="slr:L21SP2_1739"/>
<dbReference type="InterPro" id="IPR004125">
    <property type="entry name" value="Signal_recog_particle_SRP54_M"/>
</dbReference>
<evidence type="ECO:0000256" key="8">
    <source>
        <dbReference type="ARBA" id="ARBA00048027"/>
    </source>
</evidence>
<comment type="subunit">
    <text evidence="9">Part of the signal recognition particle protein translocation system, which is composed of SRP and FtsY.</text>
</comment>
<keyword evidence="3 9" id="KW-0378">Hydrolase</keyword>
<dbReference type="InterPro" id="IPR022941">
    <property type="entry name" value="SRP54"/>
</dbReference>
<accession>V5WH55</accession>
<comment type="function">
    <text evidence="9">Involved in targeting and insertion of nascent membrane proteins into the cytoplasmic membrane. Binds to the hydrophobic signal sequence of the ribosome-nascent chain (RNC) as it emerges from the ribosomes. The SRP-RNC complex is then targeted to the cytoplasmic membrane where it interacts with the SRP receptor FtsY.</text>
</comment>
<comment type="subcellular location">
    <subcellularLocation>
        <location evidence="9">Cytoplasm</location>
    </subcellularLocation>
    <text evidence="9">The SRP-RNC complex is targeted to the cytoplasmic membrane.</text>
</comment>
<evidence type="ECO:0000256" key="9">
    <source>
        <dbReference type="HAMAP-Rule" id="MF_00306"/>
    </source>
</evidence>
<comment type="domain">
    <text evidence="9">Composed of three domains: the N-terminal N domain, which is responsible for interactions with the ribosome, the central G domain, which binds GTP, and the C-terminal M domain, which binds the RNA and the signal sequence of the RNC.</text>
</comment>
<dbReference type="InterPro" id="IPR000897">
    <property type="entry name" value="SRP54_GTPase_dom"/>
</dbReference>
<keyword evidence="7 9" id="KW-0687">Ribonucleoprotein</keyword>
<feature type="binding site" evidence="9">
    <location>
        <begin position="256"/>
        <end position="259"/>
    </location>
    <ligand>
        <name>GTP</name>
        <dbReference type="ChEBI" id="CHEBI:37565"/>
    </ligand>
</feature>
<dbReference type="InterPro" id="IPR042101">
    <property type="entry name" value="SRP54_N_sf"/>
</dbReference>
<keyword evidence="5 9" id="KW-0342">GTP-binding</keyword>
<evidence type="ECO:0000313" key="13">
    <source>
        <dbReference type="EMBL" id="AHC15118.1"/>
    </source>
</evidence>
<evidence type="ECO:0000313" key="14">
    <source>
        <dbReference type="Proteomes" id="UP000018680"/>
    </source>
</evidence>
<dbReference type="InterPro" id="IPR013822">
    <property type="entry name" value="Signal_recog_particl_SRP54_hlx"/>
</dbReference>
<dbReference type="Gene3D" id="1.20.120.140">
    <property type="entry name" value="Signal recognition particle SRP54, nucleotide-binding domain"/>
    <property type="match status" value="1"/>
</dbReference>
<dbReference type="Pfam" id="PF00448">
    <property type="entry name" value="SRP54"/>
    <property type="match status" value="1"/>
</dbReference>
<dbReference type="EMBL" id="CP006939">
    <property type="protein sequence ID" value="AHC15118.1"/>
    <property type="molecule type" value="Genomic_DNA"/>
</dbReference>
<dbReference type="EC" id="3.6.5.4" evidence="9"/>
<dbReference type="CDD" id="cd18539">
    <property type="entry name" value="SRP_G"/>
    <property type="match status" value="1"/>
</dbReference>
<feature type="binding site" evidence="9">
    <location>
        <begin position="198"/>
        <end position="202"/>
    </location>
    <ligand>
        <name>GTP</name>
        <dbReference type="ChEBI" id="CHEBI:37565"/>
    </ligand>
</feature>
<dbReference type="InterPro" id="IPR027417">
    <property type="entry name" value="P-loop_NTPase"/>
</dbReference>
<dbReference type="InterPro" id="IPR003593">
    <property type="entry name" value="AAA+_ATPase"/>
</dbReference>
<gene>
    <name evidence="9" type="primary">ffh</name>
    <name evidence="13" type="ORF">L21SP2_1739</name>
</gene>
<reference evidence="13 14" key="1">
    <citation type="journal article" date="2015" name="Stand. Genomic Sci.">
        <title>Complete genome sequence and description of Salinispira pacifica gen. nov., sp. nov., a novel spirochaete isolated form a hypersaline microbial mat.</title>
        <authorList>
            <person name="Ben Hania W."/>
            <person name="Joseph M."/>
            <person name="Schumann P."/>
            <person name="Bunk B."/>
            <person name="Fiebig A."/>
            <person name="Sproer C."/>
            <person name="Klenk H.P."/>
            <person name="Fardeau M.L."/>
            <person name="Spring S."/>
        </authorList>
    </citation>
    <scope>NUCLEOTIDE SEQUENCE [LARGE SCALE GENOMIC DNA]</scope>
    <source>
        <strain evidence="13 14">L21-RPul-D2</strain>
    </source>
</reference>
<comment type="catalytic activity">
    <reaction evidence="8 9">
        <text>GTP + H2O = GDP + phosphate + H(+)</text>
        <dbReference type="Rhea" id="RHEA:19669"/>
        <dbReference type="ChEBI" id="CHEBI:15377"/>
        <dbReference type="ChEBI" id="CHEBI:15378"/>
        <dbReference type="ChEBI" id="CHEBI:37565"/>
        <dbReference type="ChEBI" id="CHEBI:43474"/>
        <dbReference type="ChEBI" id="CHEBI:58189"/>
        <dbReference type="EC" id="3.6.5.4"/>
    </reaction>
</comment>
<evidence type="ECO:0000259" key="11">
    <source>
        <dbReference type="SMART" id="SM00962"/>
    </source>
</evidence>
<dbReference type="AlphaFoldDB" id="V5WH55"/>
<proteinExistence type="inferred from homology"/>
<dbReference type="SMART" id="SM00962">
    <property type="entry name" value="SRP54"/>
    <property type="match status" value="1"/>
</dbReference>
<organism evidence="13 14">
    <name type="scientific">Salinispira pacifica</name>
    <dbReference type="NCBI Taxonomy" id="1307761"/>
    <lineage>
        <taxon>Bacteria</taxon>
        <taxon>Pseudomonadati</taxon>
        <taxon>Spirochaetota</taxon>
        <taxon>Spirochaetia</taxon>
        <taxon>Spirochaetales</taxon>
        <taxon>Spirochaetaceae</taxon>
        <taxon>Salinispira</taxon>
    </lineage>
</organism>
<evidence type="ECO:0000259" key="10">
    <source>
        <dbReference type="SMART" id="SM00382"/>
    </source>
</evidence>
<dbReference type="Pfam" id="PF02978">
    <property type="entry name" value="SRP_SPB"/>
    <property type="match status" value="1"/>
</dbReference>
<evidence type="ECO:0000256" key="2">
    <source>
        <dbReference type="ARBA" id="ARBA00022741"/>
    </source>
</evidence>
<dbReference type="GO" id="GO:0006614">
    <property type="term" value="P:SRP-dependent cotranslational protein targeting to membrane"/>
    <property type="evidence" value="ECO:0007669"/>
    <property type="project" value="InterPro"/>
</dbReference>
<dbReference type="InterPro" id="IPR036891">
    <property type="entry name" value="Signal_recog_part_SRP54_M_sf"/>
</dbReference>
<dbReference type="PATRIC" id="fig|1307761.3.peg.1733"/>
<dbReference type="Pfam" id="PF02881">
    <property type="entry name" value="SRP54_N"/>
    <property type="match status" value="1"/>
</dbReference>
<dbReference type="GO" id="GO:0048500">
    <property type="term" value="C:signal recognition particle"/>
    <property type="evidence" value="ECO:0007669"/>
    <property type="project" value="UniProtKB-UniRule"/>
</dbReference>
<dbReference type="NCBIfam" id="TIGR00959">
    <property type="entry name" value="ffh"/>
    <property type="match status" value="1"/>
</dbReference>
<evidence type="ECO:0000256" key="7">
    <source>
        <dbReference type="ARBA" id="ARBA00023274"/>
    </source>
</evidence>
<comment type="similarity">
    <text evidence="1 9">Belongs to the GTP-binding SRP family. SRP54 subfamily.</text>
</comment>